<gene>
    <name evidence="1" type="ORF">M9Y10_033302</name>
</gene>
<organism evidence="1 2">
    <name type="scientific">Tritrichomonas musculus</name>
    <dbReference type="NCBI Taxonomy" id="1915356"/>
    <lineage>
        <taxon>Eukaryota</taxon>
        <taxon>Metamonada</taxon>
        <taxon>Parabasalia</taxon>
        <taxon>Tritrichomonadida</taxon>
        <taxon>Tritrichomonadidae</taxon>
        <taxon>Tritrichomonas</taxon>
    </lineage>
</organism>
<protein>
    <submittedName>
        <fullName evidence="1">Uncharacterized protein</fullName>
    </submittedName>
</protein>
<reference evidence="1 2" key="1">
    <citation type="submission" date="2024-04" db="EMBL/GenBank/DDBJ databases">
        <title>Tritrichomonas musculus Genome.</title>
        <authorList>
            <person name="Alves-Ferreira E."/>
            <person name="Grigg M."/>
            <person name="Lorenzi H."/>
            <person name="Galac M."/>
        </authorList>
    </citation>
    <scope>NUCLEOTIDE SEQUENCE [LARGE SCALE GENOMIC DNA]</scope>
    <source>
        <strain evidence="1 2">EAF2021</strain>
    </source>
</reference>
<comment type="caution">
    <text evidence="1">The sequence shown here is derived from an EMBL/GenBank/DDBJ whole genome shotgun (WGS) entry which is preliminary data.</text>
</comment>
<name>A0ABR2KCH5_9EUKA</name>
<keyword evidence="2" id="KW-1185">Reference proteome</keyword>
<sequence length="326" mass="36899">MYFGGQTRDYKPNQYVRQQHIAHYDHLWAGYENDPEANESLKRQQYADDLKKQIAEKKERERIEKAARDAEQTYLENKNNSTLRTISNNSTIPESNIKKTEHITSKPISEFTRTMPQSSTMNNTSKNFTETLRAQIDDCRKSSYSTLSQPIQPLTISQPIPTFAGTTTFDSTQFEMPNLSLVFRSNKSSSGRQSQIRCVSMNGTTSLRSSLDQSSLQPPIINLDSPLNRSKVATPSMGFATRNMKANKNATFYQDSPPKLPTFEFSETTPITHNIQANTTSKYQGFNVASLSHTLQPTHQQAMTLPSPQLLSESQMIYPDGHRTPL</sequence>
<dbReference type="EMBL" id="JAPFFF010000005">
    <property type="protein sequence ID" value="KAK8888571.1"/>
    <property type="molecule type" value="Genomic_DNA"/>
</dbReference>
<evidence type="ECO:0000313" key="1">
    <source>
        <dbReference type="EMBL" id="KAK8888571.1"/>
    </source>
</evidence>
<accession>A0ABR2KCH5</accession>
<evidence type="ECO:0000313" key="2">
    <source>
        <dbReference type="Proteomes" id="UP001470230"/>
    </source>
</evidence>
<dbReference type="Proteomes" id="UP001470230">
    <property type="component" value="Unassembled WGS sequence"/>
</dbReference>
<proteinExistence type="predicted"/>